<name>A0A0H3ZII9_9VIBR</name>
<protein>
    <submittedName>
        <fullName evidence="3">Putative plasmid protein</fullName>
    </submittedName>
</protein>
<feature type="compositionally biased region" description="Polar residues" evidence="2">
    <location>
        <begin position="1"/>
        <end position="31"/>
    </location>
</feature>
<dbReference type="AlphaFoldDB" id="A0A0H3ZII9"/>
<proteinExistence type="predicted"/>
<keyword evidence="1" id="KW-0175">Coiled coil</keyword>
<feature type="region of interest" description="Disordered" evidence="2">
    <location>
        <begin position="169"/>
        <end position="196"/>
    </location>
</feature>
<dbReference type="Pfam" id="PF12083">
    <property type="entry name" value="DUF3560"/>
    <property type="match status" value="1"/>
</dbReference>
<feature type="coiled-coil region" evidence="1">
    <location>
        <begin position="206"/>
        <end position="233"/>
    </location>
</feature>
<evidence type="ECO:0000256" key="2">
    <source>
        <dbReference type="SAM" id="MobiDB-lite"/>
    </source>
</evidence>
<feature type="region of interest" description="Disordered" evidence="2">
    <location>
        <begin position="1"/>
        <end position="36"/>
    </location>
</feature>
<reference evidence="3" key="1">
    <citation type="journal article" date="2015" name="MBio">
        <title>Eco-Evolutionary Dynamics of Episomes among Ecologically Cohesive Bacterial Populations.</title>
        <authorList>
            <person name="Xue H."/>
            <person name="Cordero O.X."/>
            <person name="Camas F.M."/>
            <person name="Trimble W."/>
            <person name="Meyer F."/>
            <person name="Guglielmini J."/>
            <person name="Rocha E.P."/>
            <person name="Polz M.F."/>
        </authorList>
    </citation>
    <scope>NUCLEOTIDE SEQUENCE</scope>
    <source>
        <strain evidence="3">FF_110</strain>
    </source>
</reference>
<accession>A0A0H3ZII9</accession>
<evidence type="ECO:0000313" key="3">
    <source>
        <dbReference type="EMBL" id="AKN35728.1"/>
    </source>
</evidence>
<organism evidence="3">
    <name type="scientific">Vibrio genomosp. F6</name>
    <dbReference type="NCBI Taxonomy" id="723172"/>
    <lineage>
        <taxon>Bacteria</taxon>
        <taxon>Pseudomonadati</taxon>
        <taxon>Pseudomonadota</taxon>
        <taxon>Gammaproteobacteria</taxon>
        <taxon>Vibrionales</taxon>
        <taxon>Vibrionaceae</taxon>
        <taxon>Vibrio</taxon>
    </lineage>
</organism>
<evidence type="ECO:0000256" key="1">
    <source>
        <dbReference type="SAM" id="Coils"/>
    </source>
</evidence>
<dbReference type="InterPro" id="IPR021944">
    <property type="entry name" value="DUF3560"/>
</dbReference>
<sequence length="466" mass="52843">MTVSMQTESSTNPQSATSVSPLEPSGSSKNDISGALPVKSTKKNEFLMSFKAGKLRKNAKKMIQKLLDHADTLTLKTQSMGLDDCWNANAPQAYDKADFWTWFDKNYSDMVIFLKLRDGILTKVEVCDCIYHFSNDLVMSFSLDEDAPTKPRFTFEQVSEALEEGFISPLNHDGKITPPTEPEPTKSGESLEQSETRKVVSLGDYQGRLEGKRERLEARADKAQSESERYYLASKERASHIPFGQPILVGHHSEKRARRDAERIFNDMGKSVKAQQKADNLNNRVESVGTAGIASDDPEAIQKLKSKLTSLERSQEMMKSINKVIRSNNLSEADKMEFMQVTHQLTQKQAHELLHPNFGSVGFADYSLRNNNATIRATKQRIKELEQLHNQKPFDEKGISDGFEWALYEEEGRIKFSFDDVPSEKIRTILKSNGFKWSRYSKAWVRKMTANAVYSTKSIVTRLNQL</sequence>
<dbReference type="EMBL" id="KP795448">
    <property type="protein sequence ID" value="AKN35728.1"/>
    <property type="molecule type" value="Genomic_DNA"/>
</dbReference>